<feature type="transmembrane region" description="Helical" evidence="5">
    <location>
        <begin position="287"/>
        <end position="310"/>
    </location>
</feature>
<comment type="caution">
    <text evidence="7">The sequence shown here is derived from an EMBL/GenBank/DDBJ whole genome shotgun (WGS) entry which is preliminary data.</text>
</comment>
<dbReference type="EMBL" id="DXDC01000440">
    <property type="protein sequence ID" value="HIY67467.1"/>
    <property type="molecule type" value="Genomic_DNA"/>
</dbReference>
<accession>A0A9D1YYC6</accession>
<reference evidence="7" key="1">
    <citation type="journal article" date="2021" name="PeerJ">
        <title>Extensive microbial diversity within the chicken gut microbiome revealed by metagenomics and culture.</title>
        <authorList>
            <person name="Gilroy R."/>
            <person name="Ravi A."/>
            <person name="Getino M."/>
            <person name="Pursley I."/>
            <person name="Horton D.L."/>
            <person name="Alikhan N.F."/>
            <person name="Baker D."/>
            <person name="Gharbi K."/>
            <person name="Hall N."/>
            <person name="Watson M."/>
            <person name="Adriaenssens E.M."/>
            <person name="Foster-Nyarko E."/>
            <person name="Jarju S."/>
            <person name="Secka A."/>
            <person name="Antonio M."/>
            <person name="Oren A."/>
            <person name="Chaudhuri R.R."/>
            <person name="La Ragione R."/>
            <person name="Hildebrand F."/>
            <person name="Pallen M.J."/>
        </authorList>
    </citation>
    <scope>NUCLEOTIDE SEQUENCE</scope>
    <source>
        <strain evidence="7">ChiGjej1B1-98</strain>
    </source>
</reference>
<dbReference type="Pfam" id="PF00916">
    <property type="entry name" value="Sulfate_transp"/>
    <property type="match status" value="1"/>
</dbReference>
<evidence type="ECO:0000256" key="1">
    <source>
        <dbReference type="ARBA" id="ARBA00004141"/>
    </source>
</evidence>
<dbReference type="InterPro" id="IPR002645">
    <property type="entry name" value="STAS_dom"/>
</dbReference>
<organism evidence="7 8">
    <name type="scientific">Candidatus Agrococcus pullicola</name>
    <dbReference type="NCBI Taxonomy" id="2838429"/>
    <lineage>
        <taxon>Bacteria</taxon>
        <taxon>Bacillati</taxon>
        <taxon>Actinomycetota</taxon>
        <taxon>Actinomycetes</taxon>
        <taxon>Micrococcales</taxon>
        <taxon>Microbacteriaceae</taxon>
        <taxon>Agrococcus</taxon>
    </lineage>
</organism>
<dbReference type="AlphaFoldDB" id="A0A9D1YYC6"/>
<evidence type="ECO:0000313" key="7">
    <source>
        <dbReference type="EMBL" id="HIY67467.1"/>
    </source>
</evidence>
<sequence>MRRRIGKLLPSVSDYRNFRRTWRGDLVAGVTVGVVALPLALGFGVSSGLTPAEGLVTAIVAGFVAAVFGGSNVQVSGPTGAMAVILLPIVASHGSGAVATIAILAGLMVLVGGAIGLGRAVSVIPWPVIEGFTLGIAVIIGLQQIPLLAQSGGVGDAPHSSNAIVAAVESVMRSDPVYLLWAAAAAAIVIACMVLVERINPIIPGSLIGIAIATVLAVLIPNPLAVIGAIPDSLPAPSVPDISPGGLAPLIGPAAAVAALAAVESLLSARVAATLADTGRYHPDRELVGQGLASIGSGLFGGMPATGAIARTAVNVRSGGRSRVSAIVHAVVLLLVVLLISKPIELVPLAALGGVLLLTAWRMVSRATVMSVMRSTKADALTFVLTAIVTVSFDLIIAVGIGVLVAGFFTVRNLAKQARAELETVPGPYVEGDGAITVIRMDGPIIFASADRIHDMVVDDTTEPVVVILRMSKLELLDATGAHILSEIVRALERRGITVLIKGIQPRHEGLMRSVGVLRALRHHKHLFTDLDAAIEHARSHVRRARE</sequence>
<feature type="transmembrane region" description="Helical" evidence="5">
    <location>
        <begin position="75"/>
        <end position="91"/>
    </location>
</feature>
<dbReference type="Gene3D" id="3.30.750.24">
    <property type="entry name" value="STAS domain"/>
    <property type="match status" value="1"/>
</dbReference>
<evidence type="ECO:0000256" key="3">
    <source>
        <dbReference type="ARBA" id="ARBA00022989"/>
    </source>
</evidence>
<dbReference type="GO" id="GO:0016020">
    <property type="term" value="C:membrane"/>
    <property type="evidence" value="ECO:0007669"/>
    <property type="project" value="UniProtKB-SubCell"/>
</dbReference>
<comment type="subcellular location">
    <subcellularLocation>
        <location evidence="1">Membrane</location>
        <topology evidence="1">Multi-pass membrane protein</topology>
    </subcellularLocation>
</comment>
<evidence type="ECO:0000256" key="2">
    <source>
        <dbReference type="ARBA" id="ARBA00022692"/>
    </source>
</evidence>
<keyword evidence="4 5" id="KW-0472">Membrane</keyword>
<dbReference type="CDD" id="cd07042">
    <property type="entry name" value="STAS_SulP_like_sulfate_transporter"/>
    <property type="match status" value="1"/>
</dbReference>
<keyword evidence="2 5" id="KW-0812">Transmembrane</keyword>
<gene>
    <name evidence="7" type="ORF">H9830_14480</name>
</gene>
<reference evidence="7" key="2">
    <citation type="submission" date="2021-04" db="EMBL/GenBank/DDBJ databases">
        <authorList>
            <person name="Gilroy R."/>
        </authorList>
    </citation>
    <scope>NUCLEOTIDE SEQUENCE</scope>
    <source>
        <strain evidence="7">ChiGjej1B1-98</strain>
    </source>
</reference>
<dbReference type="PANTHER" id="PTHR11814">
    <property type="entry name" value="SULFATE TRANSPORTER"/>
    <property type="match status" value="1"/>
</dbReference>
<evidence type="ECO:0000259" key="6">
    <source>
        <dbReference type="PROSITE" id="PS50801"/>
    </source>
</evidence>
<feature type="transmembrane region" description="Helical" evidence="5">
    <location>
        <begin position="384"/>
        <end position="409"/>
    </location>
</feature>
<dbReference type="GO" id="GO:0055085">
    <property type="term" value="P:transmembrane transport"/>
    <property type="evidence" value="ECO:0007669"/>
    <property type="project" value="InterPro"/>
</dbReference>
<feature type="transmembrane region" description="Helical" evidence="5">
    <location>
        <begin position="26"/>
        <end position="45"/>
    </location>
</feature>
<feature type="transmembrane region" description="Helical" evidence="5">
    <location>
        <begin position="208"/>
        <end position="230"/>
    </location>
</feature>
<feature type="transmembrane region" description="Helical" evidence="5">
    <location>
        <begin position="178"/>
        <end position="196"/>
    </location>
</feature>
<dbReference type="InterPro" id="IPR036513">
    <property type="entry name" value="STAS_dom_sf"/>
</dbReference>
<feature type="transmembrane region" description="Helical" evidence="5">
    <location>
        <begin position="250"/>
        <end position="275"/>
    </location>
</feature>
<feature type="transmembrane region" description="Helical" evidence="5">
    <location>
        <begin position="346"/>
        <end position="364"/>
    </location>
</feature>
<feature type="transmembrane region" description="Helical" evidence="5">
    <location>
        <begin position="51"/>
        <end position="68"/>
    </location>
</feature>
<dbReference type="InterPro" id="IPR001902">
    <property type="entry name" value="SLC26A/SulP_fam"/>
</dbReference>
<evidence type="ECO:0000256" key="4">
    <source>
        <dbReference type="ARBA" id="ARBA00023136"/>
    </source>
</evidence>
<feature type="transmembrane region" description="Helical" evidence="5">
    <location>
        <begin position="124"/>
        <end position="145"/>
    </location>
</feature>
<feature type="transmembrane region" description="Helical" evidence="5">
    <location>
        <begin position="322"/>
        <end position="339"/>
    </location>
</feature>
<dbReference type="SUPFAM" id="SSF52091">
    <property type="entry name" value="SpoIIaa-like"/>
    <property type="match status" value="1"/>
</dbReference>
<evidence type="ECO:0000313" key="8">
    <source>
        <dbReference type="Proteomes" id="UP000824005"/>
    </source>
</evidence>
<feature type="transmembrane region" description="Helical" evidence="5">
    <location>
        <begin position="97"/>
        <end position="117"/>
    </location>
</feature>
<name>A0A9D1YYC6_9MICO</name>
<dbReference type="PROSITE" id="PS50801">
    <property type="entry name" value="STAS"/>
    <property type="match status" value="1"/>
</dbReference>
<dbReference type="Proteomes" id="UP000824005">
    <property type="component" value="Unassembled WGS sequence"/>
</dbReference>
<feature type="domain" description="STAS" evidence="6">
    <location>
        <begin position="436"/>
        <end position="538"/>
    </location>
</feature>
<keyword evidence="3 5" id="KW-1133">Transmembrane helix</keyword>
<proteinExistence type="predicted"/>
<protein>
    <submittedName>
        <fullName evidence="7">SulP family inorganic anion transporter</fullName>
    </submittedName>
</protein>
<evidence type="ECO:0000256" key="5">
    <source>
        <dbReference type="SAM" id="Phobius"/>
    </source>
</evidence>
<dbReference type="InterPro" id="IPR011547">
    <property type="entry name" value="SLC26A/SulP_dom"/>
</dbReference>
<dbReference type="Pfam" id="PF01740">
    <property type="entry name" value="STAS"/>
    <property type="match status" value="1"/>
</dbReference>